<dbReference type="AlphaFoldDB" id="A0A804LPX6"/>
<evidence type="ECO:0000313" key="4">
    <source>
        <dbReference type="Proteomes" id="UP000007305"/>
    </source>
</evidence>
<dbReference type="EnsemblPlants" id="Zm00001eb027330_T001">
    <property type="protein sequence ID" value="Zm00001eb027330_P001"/>
    <property type="gene ID" value="Zm00001eb027330"/>
</dbReference>
<dbReference type="Pfam" id="PF03999">
    <property type="entry name" value="MAP65_ASE1"/>
    <property type="match status" value="1"/>
</dbReference>
<accession>A0A804LPX6</accession>
<evidence type="ECO:0000256" key="2">
    <source>
        <dbReference type="ARBA" id="ARBA00022701"/>
    </source>
</evidence>
<keyword evidence="4" id="KW-1185">Reference proteome</keyword>
<dbReference type="GO" id="GO:0008017">
    <property type="term" value="F:microtubule binding"/>
    <property type="evidence" value="ECO:0007669"/>
    <property type="project" value="InterPro"/>
</dbReference>
<reference evidence="4" key="1">
    <citation type="submission" date="2015-12" db="EMBL/GenBank/DDBJ databases">
        <title>Update maize B73 reference genome by single molecule sequencing technologies.</title>
        <authorList>
            <consortium name="Maize Genome Sequencing Project"/>
            <person name="Ware D."/>
        </authorList>
    </citation>
    <scope>NUCLEOTIDE SEQUENCE [LARGE SCALE GENOMIC DNA]</scope>
    <source>
        <strain evidence="4">cv. B73</strain>
    </source>
</reference>
<comment type="similarity">
    <text evidence="1">Belongs to the MAP65/ASE1 family.</text>
</comment>
<dbReference type="InterPro" id="IPR007145">
    <property type="entry name" value="MAP65_Ase1_PRC1"/>
</dbReference>
<organism evidence="3 4">
    <name type="scientific">Zea mays</name>
    <name type="common">Maize</name>
    <dbReference type="NCBI Taxonomy" id="4577"/>
    <lineage>
        <taxon>Eukaryota</taxon>
        <taxon>Viridiplantae</taxon>
        <taxon>Streptophyta</taxon>
        <taxon>Embryophyta</taxon>
        <taxon>Tracheophyta</taxon>
        <taxon>Spermatophyta</taxon>
        <taxon>Magnoliopsida</taxon>
        <taxon>Liliopsida</taxon>
        <taxon>Poales</taxon>
        <taxon>Poaceae</taxon>
        <taxon>PACMAD clade</taxon>
        <taxon>Panicoideae</taxon>
        <taxon>Andropogonodae</taxon>
        <taxon>Andropogoneae</taxon>
        <taxon>Tripsacinae</taxon>
        <taxon>Zea</taxon>
    </lineage>
</organism>
<protein>
    <recommendedName>
        <fullName evidence="5">65-kDa microtubule-associated protein 1</fullName>
    </recommendedName>
</protein>
<sequence length="155" mass="17925">MLELWNLMDTPLEEHQMFQNVTCNIAASEHEITEPNTLSIDFLSYVESEVLRLEQLKVSKMKDLVLKKKTELEEHRRRAHLISEEGYAAEFSDEVIEAGVVDPALVLEQIEAHIATVKEEAFSRKDILEKVERWLNACEEAQVTMLHLILMTFLS</sequence>
<dbReference type="InParanoid" id="A0A804LPX6"/>
<dbReference type="GO" id="GO:0005874">
    <property type="term" value="C:microtubule"/>
    <property type="evidence" value="ECO:0007669"/>
    <property type="project" value="UniProtKB-KW"/>
</dbReference>
<proteinExistence type="inferred from homology"/>
<reference evidence="3" key="3">
    <citation type="submission" date="2021-05" db="UniProtKB">
        <authorList>
            <consortium name="EnsemblPlants"/>
        </authorList>
    </citation>
    <scope>IDENTIFICATION</scope>
    <source>
        <strain evidence="3">cv. B73</strain>
    </source>
</reference>
<evidence type="ECO:0000256" key="1">
    <source>
        <dbReference type="ARBA" id="ARBA00006187"/>
    </source>
</evidence>
<name>A0A804LPX6_MAIZE</name>
<dbReference type="GO" id="GO:0000226">
    <property type="term" value="P:microtubule cytoskeleton organization"/>
    <property type="evidence" value="ECO:0007669"/>
    <property type="project" value="InterPro"/>
</dbReference>
<dbReference type="Proteomes" id="UP000007305">
    <property type="component" value="Chromosome 1"/>
</dbReference>
<keyword evidence="2" id="KW-0493">Microtubule</keyword>
<dbReference type="PANTHER" id="PTHR19321">
    <property type="entry name" value="PROTEIN REGULATOR OF CYTOKINESIS 1 PRC1-RELATED"/>
    <property type="match status" value="1"/>
</dbReference>
<evidence type="ECO:0000313" key="3">
    <source>
        <dbReference type="EnsemblPlants" id="Zm00001eb027330_P001"/>
    </source>
</evidence>
<reference evidence="3" key="2">
    <citation type="submission" date="2019-07" db="EMBL/GenBank/DDBJ databases">
        <authorList>
            <person name="Seetharam A."/>
            <person name="Woodhouse M."/>
            <person name="Cannon E."/>
        </authorList>
    </citation>
    <scope>NUCLEOTIDE SEQUENCE [LARGE SCALE GENOMIC DNA]</scope>
    <source>
        <strain evidence="3">cv. B73</strain>
    </source>
</reference>
<dbReference type="PANTHER" id="PTHR19321:SF7">
    <property type="entry name" value="65-KDA MICROTUBULE-ASSOCIATED PROTEIN 3"/>
    <property type="match status" value="1"/>
</dbReference>
<evidence type="ECO:0008006" key="5">
    <source>
        <dbReference type="Google" id="ProtNLM"/>
    </source>
</evidence>
<dbReference type="Gramene" id="Zm00001eb027330_T001">
    <property type="protein sequence ID" value="Zm00001eb027330_P001"/>
    <property type="gene ID" value="Zm00001eb027330"/>
</dbReference>